<accession>A0A0D6ET64</accession>
<sequence>MGVATTLPLELQHLVLQHALPADAPSYTSLPERFALLRRFTLVNRAWHSFSQRLLYRDVLLPTQEQGRLFLASLEGQRKHELAAQVRTMRVGKVPWLGCTLGEMADRQEETGGEWSNEWSAGVADGFGLAELLQRCTELKELWLGAVEHVLLSTLQHAQNLKELHCLRTSVCDCDSDDESPPFRLANLRHLELYVKSLTTTVLSTVFSPASIPALAHFSYACHGEEFPDHLPLTQLSCLSTITDLSPAVAAAPLVLLDCYQIPLREALPHLPPTLLILRLNDPSPLHGTFPWLLIDHATSDELARRLPRLRELWVPESYGEWRDDPKESVRVMVQGWVRKWKQRGVEVVFEEDEDEDEDGWRGEAEVENRRLTESAAWDWTFGQLCTRAEEMARMDREAERDA</sequence>
<evidence type="ECO:0000313" key="1">
    <source>
        <dbReference type="EMBL" id="CEQ43043.1"/>
    </source>
</evidence>
<gene>
    <name evidence="1" type="primary">SPOSA6832_04933</name>
</gene>
<name>A0A0D6ET64_SPOSA</name>
<dbReference type="SUPFAM" id="SSF52058">
    <property type="entry name" value="L domain-like"/>
    <property type="match status" value="1"/>
</dbReference>
<organism evidence="1 2">
    <name type="scientific">Sporidiobolus salmonicolor</name>
    <name type="common">Yeast-like fungus</name>
    <name type="synonym">Sporobolomyces salmonicolor</name>
    <dbReference type="NCBI Taxonomy" id="5005"/>
    <lineage>
        <taxon>Eukaryota</taxon>
        <taxon>Fungi</taxon>
        <taxon>Dikarya</taxon>
        <taxon>Basidiomycota</taxon>
        <taxon>Pucciniomycotina</taxon>
        <taxon>Microbotryomycetes</taxon>
        <taxon>Sporidiobolales</taxon>
        <taxon>Sporidiobolaceae</taxon>
        <taxon>Sporobolomyces</taxon>
    </lineage>
</organism>
<keyword evidence="2" id="KW-1185">Reference proteome</keyword>
<dbReference type="Proteomes" id="UP000243876">
    <property type="component" value="Unassembled WGS sequence"/>
</dbReference>
<dbReference type="InterPro" id="IPR032675">
    <property type="entry name" value="LRR_dom_sf"/>
</dbReference>
<protein>
    <submittedName>
        <fullName evidence="1">SPOSA6832_04933-mRNA-1:cds</fullName>
    </submittedName>
</protein>
<dbReference type="EMBL" id="CENE01000046">
    <property type="protein sequence ID" value="CEQ43043.1"/>
    <property type="molecule type" value="Genomic_DNA"/>
</dbReference>
<reference evidence="2" key="1">
    <citation type="submission" date="2015-02" db="EMBL/GenBank/DDBJ databases">
        <authorList>
            <person name="Gon?alves P."/>
        </authorList>
    </citation>
    <scope>NUCLEOTIDE SEQUENCE [LARGE SCALE GENOMIC DNA]</scope>
</reference>
<dbReference type="Gene3D" id="3.80.10.10">
    <property type="entry name" value="Ribonuclease Inhibitor"/>
    <property type="match status" value="1"/>
</dbReference>
<proteinExistence type="predicted"/>
<dbReference type="AlphaFoldDB" id="A0A0D6ET64"/>
<dbReference type="OrthoDB" id="2526052at2759"/>
<evidence type="ECO:0000313" key="2">
    <source>
        <dbReference type="Proteomes" id="UP000243876"/>
    </source>
</evidence>